<dbReference type="Pfam" id="PF03029">
    <property type="entry name" value="ATP_bind_1"/>
    <property type="match status" value="1"/>
</dbReference>
<proteinExistence type="inferred from homology"/>
<dbReference type="InterPro" id="IPR030231">
    <property type="entry name" value="Gpn2"/>
</dbReference>
<keyword evidence="3" id="KW-0378">Hydrolase</keyword>
<evidence type="ECO:0000256" key="5">
    <source>
        <dbReference type="SAM" id="MobiDB-lite"/>
    </source>
</evidence>
<evidence type="ECO:0000256" key="3">
    <source>
        <dbReference type="ARBA" id="ARBA00022801"/>
    </source>
</evidence>
<comment type="caution">
    <text evidence="6">The sequence shown here is derived from an EMBL/GenBank/DDBJ whole genome shotgun (WGS) entry which is preliminary data.</text>
</comment>
<name>A0ABR3RPE0_9PLEO</name>
<dbReference type="Pfam" id="PF03357">
    <property type="entry name" value="Snf7"/>
    <property type="match status" value="1"/>
</dbReference>
<evidence type="ECO:0000256" key="1">
    <source>
        <dbReference type="ARBA" id="ARBA00005290"/>
    </source>
</evidence>
<dbReference type="PANTHER" id="PTHR21231">
    <property type="entry name" value="XPA-BINDING PROTEIN 1-RELATED"/>
    <property type="match status" value="1"/>
</dbReference>
<feature type="region of interest" description="Disordered" evidence="5">
    <location>
        <begin position="762"/>
        <end position="844"/>
    </location>
</feature>
<protein>
    <submittedName>
        <fullName evidence="6">Uncharacterized protein</fullName>
    </submittedName>
</protein>
<reference evidence="6 7" key="1">
    <citation type="submission" date="2024-02" db="EMBL/GenBank/DDBJ databases">
        <title>De novo assembly and annotation of 12 fungi associated with fruit tree decline syndrome in Ontario, Canada.</title>
        <authorList>
            <person name="Sulman M."/>
            <person name="Ellouze W."/>
            <person name="Ilyukhin E."/>
        </authorList>
    </citation>
    <scope>NUCLEOTIDE SEQUENCE [LARGE SCALE GENOMIC DNA]</scope>
    <source>
        <strain evidence="6 7">M97-236</strain>
    </source>
</reference>
<dbReference type="EMBL" id="JAKIXB020000009">
    <property type="protein sequence ID" value="KAL1605787.1"/>
    <property type="molecule type" value="Genomic_DNA"/>
</dbReference>
<dbReference type="SUPFAM" id="SSF52540">
    <property type="entry name" value="P-loop containing nucleoside triphosphate hydrolases"/>
    <property type="match status" value="1"/>
</dbReference>
<feature type="compositionally biased region" description="Basic and acidic residues" evidence="5">
    <location>
        <begin position="762"/>
        <end position="773"/>
    </location>
</feature>
<feature type="region of interest" description="Disordered" evidence="5">
    <location>
        <begin position="315"/>
        <end position="358"/>
    </location>
</feature>
<evidence type="ECO:0000313" key="7">
    <source>
        <dbReference type="Proteomes" id="UP001521222"/>
    </source>
</evidence>
<dbReference type="Proteomes" id="UP001521222">
    <property type="component" value="Unassembled WGS sequence"/>
</dbReference>
<dbReference type="InterPro" id="IPR004130">
    <property type="entry name" value="Gpn"/>
</dbReference>
<dbReference type="InterPro" id="IPR005024">
    <property type="entry name" value="Snf7_fam"/>
</dbReference>
<accession>A0ABR3RPE0</accession>
<comment type="similarity">
    <text evidence="1">Belongs to the GPN-loop GTPase family.</text>
</comment>
<keyword evidence="2" id="KW-0547">Nucleotide-binding</keyword>
<dbReference type="Gene3D" id="6.10.140.1230">
    <property type="match status" value="1"/>
</dbReference>
<sequence length="844" mass="94212">MPFAQLVIGSPGSGKSTYCDGMQQFMGAIERKCSVVNLDPANDHCSYEPAVDVRDLVTIDEIMDQESLGPNGGILYALEELEHNFDWLEEGLKELGDDYILFDCPGQVELFTSHSSLRNIFFRLQKLGYRLVVVHLTDSIILSRPSLYVSSLLLALRSMLQMDLPHLNVLTKIDNLQNYPNLPFNLDFYTEVQDLHYLLPHLNREQTSGIPGPTPVGANDDVDMDEDEPTSKFSALNKAIVELVEDFALVGFETLAVEDKKSMMTLLRAIDRAGGYALGGIEGANETVWSMAMQQDAVTMDARDVQERWLDRRDELDEEERKAWEDETKEMRDRPESQLPPAPKAPSVPKAKTAHDDDDMDDLEEMRQFMEKQKKDGGINIVKNQHRLASLYADFRQQLEINPDGYHANIAAWTKALTDAARAGVIPTQGTTHDLLNIRTADDLARALQHPQYGKPTCLPAVFHEAVQKREMILTKDFLGTKTSIYKTSWIPTPWSALQWSLRTVGVLGKAALPDKLAVKNYVVLKNVEIAGDEILKKMKEHTSTADRVLSRRDFLDRFSHTLNPAAPLTNNDLNIILVFLARDKQAISYDAQTIKFKPEHELHPLPITEEDAAIAGLRDTLANINTQIPPLMRKIAEADAAAREAVASKQMIRAKAALRSKKLAETALAQRSDVALQLEGVYTQLQQAADQVEIVEAMRAGAAALKGLNEKVGGAEGVQGVVDAVNEQMAATEEITNIINETDTAVDEVDIEDEFEALERAEKEKREREEAAKTAARLAELEESERKQKEQQAKEAAAEEKQAEDDVVEEKVEQASQGIAKMSFQQQEEGTEDAEKERVPVYA</sequence>
<feature type="compositionally biased region" description="Basic and acidic residues" evidence="5">
    <location>
        <begin position="785"/>
        <end position="802"/>
    </location>
</feature>
<dbReference type="InterPro" id="IPR027417">
    <property type="entry name" value="P-loop_NTPase"/>
</dbReference>
<dbReference type="PANTHER" id="PTHR21231:SF3">
    <property type="entry name" value="GPN-LOOP GTPASE 2"/>
    <property type="match status" value="1"/>
</dbReference>
<keyword evidence="4" id="KW-0342">GTP-binding</keyword>
<dbReference type="Pfam" id="PF25880">
    <property type="entry name" value="WHD_CHMP7_1st"/>
    <property type="match status" value="1"/>
</dbReference>
<gene>
    <name evidence="6" type="ORF">SLS59_003591</name>
</gene>
<dbReference type="Gene3D" id="3.40.50.300">
    <property type="entry name" value="P-loop containing nucleotide triphosphate hydrolases"/>
    <property type="match status" value="1"/>
</dbReference>
<organism evidence="6 7">
    <name type="scientific">Nothophoma quercina</name>
    <dbReference type="NCBI Taxonomy" id="749835"/>
    <lineage>
        <taxon>Eukaryota</taxon>
        <taxon>Fungi</taxon>
        <taxon>Dikarya</taxon>
        <taxon>Ascomycota</taxon>
        <taxon>Pezizomycotina</taxon>
        <taxon>Dothideomycetes</taxon>
        <taxon>Pleosporomycetidae</taxon>
        <taxon>Pleosporales</taxon>
        <taxon>Pleosporineae</taxon>
        <taxon>Didymellaceae</taxon>
        <taxon>Nothophoma</taxon>
    </lineage>
</organism>
<evidence type="ECO:0000256" key="2">
    <source>
        <dbReference type="ARBA" id="ARBA00022741"/>
    </source>
</evidence>
<feature type="compositionally biased region" description="Basic and acidic residues" evidence="5">
    <location>
        <begin position="834"/>
        <end position="844"/>
    </location>
</feature>
<feature type="compositionally biased region" description="Basic and acidic residues" evidence="5">
    <location>
        <begin position="315"/>
        <end position="336"/>
    </location>
</feature>
<evidence type="ECO:0000256" key="4">
    <source>
        <dbReference type="ARBA" id="ARBA00023134"/>
    </source>
</evidence>
<keyword evidence="7" id="KW-1185">Reference proteome</keyword>
<dbReference type="CDD" id="cd17871">
    <property type="entry name" value="GPN2"/>
    <property type="match status" value="1"/>
</dbReference>
<evidence type="ECO:0000313" key="6">
    <source>
        <dbReference type="EMBL" id="KAL1605787.1"/>
    </source>
</evidence>